<sequence>MITKNIDLDIIDDEGQESAVEIIMGNVERAVLVGTISITSKDQIEKLVLKIERFMQDLSDDNTETSKFTLKRINESLKVILPILKSDDIDHMSLEVIENYLTNLEKISKIAVSKNSVQEVESLFTGLSLDELKQNLENTKVSIWTYASAINGIIETTSNKVTLINYSNASDILRMVTSVKMPNKLLAKDEENIKENDLTWDLDLKISNKDDSKSIYSLWLLLEAFKSIDGLEFEIEELSKGSIFAKIKVWFKSEEAKKEAEELLESTKKFAKGKLENDYYENEKNKSEAEKVQVEKEKLQSEMDLANSDEEKKRRLLELEALEIENENKKLQNERLKVQVFLEKRQALAELLSDGIINNQEYKLMINQVLQIHKKEDDSIEIGMLKEKE</sequence>
<accession>A0ABT5Y2M9</accession>
<evidence type="ECO:0000256" key="1">
    <source>
        <dbReference type="SAM" id="Coils"/>
    </source>
</evidence>
<comment type="caution">
    <text evidence="2">The sequence shown here is derived from an EMBL/GenBank/DDBJ whole genome shotgun (WGS) entry which is preliminary data.</text>
</comment>
<dbReference type="Proteomes" id="UP001221366">
    <property type="component" value="Unassembled WGS sequence"/>
</dbReference>
<dbReference type="EMBL" id="JARFVB010000009">
    <property type="protein sequence ID" value="MDF0717297.1"/>
    <property type="molecule type" value="Genomic_DNA"/>
</dbReference>
<evidence type="ECO:0000313" key="3">
    <source>
        <dbReference type="Proteomes" id="UP001221366"/>
    </source>
</evidence>
<feature type="coiled-coil region" evidence="1">
    <location>
        <begin position="277"/>
        <end position="344"/>
    </location>
</feature>
<name>A0ABT5Y2M9_9FLAO</name>
<proteinExistence type="predicted"/>
<reference evidence="2 3" key="1">
    <citation type="submission" date="2023-03" db="EMBL/GenBank/DDBJ databases">
        <title>Muricauda XX sp. nov. and Muricauda XXX sp. nov., two novel species isolated from Okinawa Trough.</title>
        <authorList>
            <person name="Cao W."/>
            <person name="Deng X."/>
        </authorList>
    </citation>
    <scope>NUCLEOTIDE SEQUENCE [LARGE SCALE GENOMIC DNA]</scope>
    <source>
        <strain evidence="2 3">334s03</strain>
    </source>
</reference>
<gene>
    <name evidence="2" type="ORF">PY092_14125</name>
</gene>
<dbReference type="RefSeq" id="WP_275616448.1">
    <property type="nucleotide sequence ID" value="NZ_JARFVB010000009.1"/>
</dbReference>
<keyword evidence="3" id="KW-1185">Reference proteome</keyword>
<organism evidence="2 3">
    <name type="scientific">Flagellimonas yonaguniensis</name>
    <dbReference type="NCBI Taxonomy" id="3031325"/>
    <lineage>
        <taxon>Bacteria</taxon>
        <taxon>Pseudomonadati</taxon>
        <taxon>Bacteroidota</taxon>
        <taxon>Flavobacteriia</taxon>
        <taxon>Flavobacteriales</taxon>
        <taxon>Flavobacteriaceae</taxon>
        <taxon>Flagellimonas</taxon>
    </lineage>
</organism>
<protein>
    <submittedName>
        <fullName evidence="2">Uncharacterized protein</fullName>
    </submittedName>
</protein>
<evidence type="ECO:0000313" key="2">
    <source>
        <dbReference type="EMBL" id="MDF0717297.1"/>
    </source>
</evidence>
<keyword evidence="1" id="KW-0175">Coiled coil</keyword>